<dbReference type="InterPro" id="IPR027516">
    <property type="entry name" value="EIF3C"/>
</dbReference>
<dbReference type="EMBL" id="CP015060">
    <property type="protein sequence ID" value="QGN17761.1"/>
    <property type="molecule type" value="Genomic_DNA"/>
</dbReference>
<gene>
    <name evidence="4 7" type="primary">NIP1</name>
    <name evidence="7" type="ORF">FIM1_4970</name>
</gene>
<reference evidence="7 8" key="2">
    <citation type="submission" date="2019-11" db="EMBL/GenBank/DDBJ databases">
        <authorList>
            <person name="Lu H."/>
        </authorList>
    </citation>
    <scope>NUCLEOTIDE SEQUENCE [LARGE SCALE GENOMIC DNA]</scope>
    <source>
        <strain evidence="7 8">FIM1</strain>
    </source>
</reference>
<evidence type="ECO:0000256" key="3">
    <source>
        <dbReference type="ARBA" id="ARBA00022917"/>
    </source>
</evidence>
<feature type="domain" description="PCI" evidence="6">
    <location>
        <begin position="620"/>
        <end position="795"/>
    </location>
</feature>
<feature type="compositionally biased region" description="Acidic residues" evidence="5">
    <location>
        <begin position="17"/>
        <end position="41"/>
    </location>
</feature>
<evidence type="ECO:0000256" key="2">
    <source>
        <dbReference type="ARBA" id="ARBA00022540"/>
    </source>
</evidence>
<accession>A0ABX6F1K9</accession>
<dbReference type="InterPro" id="IPR000717">
    <property type="entry name" value="PCI_dom"/>
</dbReference>
<name>A0ABX6F1K9_KLUMA</name>
<dbReference type="Proteomes" id="UP000422736">
    <property type="component" value="Chromosome 8"/>
</dbReference>
<dbReference type="GO" id="GO:0003743">
    <property type="term" value="F:translation initiation factor activity"/>
    <property type="evidence" value="ECO:0007669"/>
    <property type="project" value="UniProtKB-KW"/>
</dbReference>
<evidence type="ECO:0000313" key="8">
    <source>
        <dbReference type="Proteomes" id="UP000422736"/>
    </source>
</evidence>
<dbReference type="InterPro" id="IPR036390">
    <property type="entry name" value="WH_DNA-bd_sf"/>
</dbReference>
<evidence type="ECO:0000256" key="5">
    <source>
        <dbReference type="SAM" id="MobiDB-lite"/>
    </source>
</evidence>
<comment type="subcellular location">
    <subcellularLocation>
        <location evidence="4">Cytoplasm</location>
    </subcellularLocation>
</comment>
<dbReference type="InterPro" id="IPR036388">
    <property type="entry name" value="WH-like_DNA-bd_sf"/>
</dbReference>
<comment type="subunit">
    <text evidence="4">Component of the eukaryotic translation initiation factor 3 (eIF-3) complex.</text>
</comment>
<comment type="similarity">
    <text evidence="4">Belongs to the eIF-3 subunit C family.</text>
</comment>
<evidence type="ECO:0000313" key="7">
    <source>
        <dbReference type="EMBL" id="QGN17761.1"/>
    </source>
</evidence>
<dbReference type="Pfam" id="PF01399">
    <property type="entry name" value="PCI"/>
    <property type="match status" value="1"/>
</dbReference>
<evidence type="ECO:0000259" key="6">
    <source>
        <dbReference type="PROSITE" id="PS50250"/>
    </source>
</evidence>
<keyword evidence="1 4" id="KW-0963">Cytoplasm</keyword>
<keyword evidence="2 4" id="KW-0396">Initiation factor</keyword>
<comment type="function">
    <text evidence="4">Component of the eukaryotic translation initiation factor 3 (eIF-3) complex, which is involved in protein synthesis of a specialized repertoire of mRNAs and, together with other initiation factors, stimulates binding of mRNA and methionyl-tRNAi to the 40S ribosome. The eIF-3 complex specifically targets and initiates translation of a subset of mRNAs involved in cell proliferation.</text>
</comment>
<keyword evidence="8" id="KW-1185">Reference proteome</keyword>
<evidence type="ECO:0000256" key="1">
    <source>
        <dbReference type="ARBA" id="ARBA00022490"/>
    </source>
</evidence>
<reference evidence="7 8" key="1">
    <citation type="submission" date="2016-03" db="EMBL/GenBank/DDBJ databases">
        <title>How can Kluyveromyces marxianus grow so fast - potential evolutionary course in Saccharomyces Complex revealed by comparative genomics.</title>
        <authorList>
            <person name="Mo W."/>
            <person name="Lu W."/>
            <person name="Yang X."/>
            <person name="Qi J."/>
            <person name="Lv H."/>
        </authorList>
    </citation>
    <scope>NUCLEOTIDE SEQUENCE [LARGE SCALE GENOMIC DNA]</scope>
    <source>
        <strain evidence="7 8">FIM1</strain>
    </source>
</reference>
<dbReference type="SUPFAM" id="SSF46785">
    <property type="entry name" value="Winged helix' DNA-binding domain"/>
    <property type="match status" value="1"/>
</dbReference>
<dbReference type="PANTHER" id="PTHR13937:SF0">
    <property type="entry name" value="EUKARYOTIC TRANSLATION INITIATION FACTOR 3 SUBUNIT C-RELATED"/>
    <property type="match status" value="1"/>
</dbReference>
<dbReference type="InterPro" id="IPR008905">
    <property type="entry name" value="EIF3C_N_dom"/>
</dbReference>
<dbReference type="HAMAP" id="MF_03002">
    <property type="entry name" value="eIF3c"/>
    <property type="match status" value="1"/>
</dbReference>
<dbReference type="Gene3D" id="1.10.10.10">
    <property type="entry name" value="Winged helix-like DNA-binding domain superfamily/Winged helix DNA-binding domain"/>
    <property type="match status" value="1"/>
</dbReference>
<keyword evidence="3 4" id="KW-0648">Protein biosynthesis</keyword>
<protein>
    <recommendedName>
        <fullName evidence="4">Eukaryotic translation initiation factor 3 subunit C</fullName>
        <shortName evidence="4">eIF3c</shortName>
    </recommendedName>
    <alternativeName>
        <fullName evidence="4">Eukaryotic translation initiation factor 3 93 kDa subunit homolog</fullName>
        <shortName evidence="4">eIF3 p93</shortName>
    </alternativeName>
    <alternativeName>
        <fullName evidence="4">Translation initiation factor eIF3, p93 subunit homolog</fullName>
    </alternativeName>
</protein>
<dbReference type="PANTHER" id="PTHR13937">
    <property type="entry name" value="EUKARYOTIC TRANSLATION INITATION FACTOR 3, SUBUNIT 8 EIF3S8 -RELATED"/>
    <property type="match status" value="1"/>
</dbReference>
<sequence>MSRFFLKTYEYDSTSSGEEEDLLSQSEEDLLSSSSDEELSDDSFFNDSSDSSDNDEDNDSDSKPYGPDWFKKPEFRKGGASGVNKFLKSTNYSSDEDSSDEEDGKKVVKSAKEKLLDEMKSIYQKIDGAEAQQDWESLLNYLESVLKLYTRAQQQNYGTPNIYVKTLARFEDAVSATSQDEIKNKAVARAYNTTRQRVKKLVRENEESLKAYRESPESFDKEPVLNNEADSREVSATPFSLSTNKKLDLASMASNISEMDFFKTLNIIIDSRGKKNTDHQAQIRTTEELLKVASTPYEKICTYLNLIPIRFDASVSLSYQPLDQWKASKENLDGLLDLLEKEVDHYQVTEFAPRNDFIEDEPEANENGVKEILGSIFSMVERLDDEFTKSLLNIDTRSSEYMERLKDEQSMYNLIIRAQLYFERVTPEEHRDRVLSRVFIRRLEHIYYKSSKLISIMETVAWKHIRDNTSASESSFIFLKESDVANEDYTFNVISELSDLLIKQKSNNFTGYQKGTLYKTYYIGLNKDYEEAKKLMLSSDITKSISGSDASLQILYNRCVIQLGLAAFKAGLINECHQVLNGLCINPHLREILGQQSLQRASANSNVVQGAPVEQLCIPFHQHINLDLIDTVYMTCSLLLDVPHMAAYYSGIKVQRIPVFQKSIRRILESSEKAIFHGPPETLRDHILYAAKSMQKGDYLQSIEYLRKISVWSLLSKTDDIINQLSEKVQIETLKTYIFTYKRFYTKISISKLSKLFDLDVEKVLEVAQSIINDYEVKAKLDENNAYIVFERGEEITKLEEVAIKLVKETKYHSERLRQ</sequence>
<feature type="compositionally biased region" description="Acidic residues" evidence="5">
    <location>
        <begin position="50"/>
        <end position="59"/>
    </location>
</feature>
<evidence type="ECO:0000256" key="4">
    <source>
        <dbReference type="HAMAP-Rule" id="MF_03002"/>
    </source>
</evidence>
<dbReference type="SMART" id="SM00088">
    <property type="entry name" value="PINT"/>
    <property type="match status" value="1"/>
</dbReference>
<proteinExistence type="inferred from homology"/>
<dbReference type="PROSITE" id="PS50250">
    <property type="entry name" value="PCI"/>
    <property type="match status" value="1"/>
</dbReference>
<feature type="region of interest" description="Disordered" evidence="5">
    <location>
        <begin position="1"/>
        <end position="105"/>
    </location>
</feature>
<dbReference type="Pfam" id="PF05470">
    <property type="entry name" value="eIF-3c_N"/>
    <property type="match status" value="2"/>
</dbReference>
<organism evidence="7 8">
    <name type="scientific">Kluyveromyces marxianus</name>
    <name type="common">Yeast</name>
    <name type="synonym">Candida kefyr</name>
    <dbReference type="NCBI Taxonomy" id="4911"/>
    <lineage>
        <taxon>Eukaryota</taxon>
        <taxon>Fungi</taxon>
        <taxon>Dikarya</taxon>
        <taxon>Ascomycota</taxon>
        <taxon>Saccharomycotina</taxon>
        <taxon>Saccharomycetes</taxon>
        <taxon>Saccharomycetales</taxon>
        <taxon>Saccharomycetaceae</taxon>
        <taxon>Kluyveromyces</taxon>
    </lineage>
</organism>